<organism evidence="1 2">
    <name type="scientific">Thermofilum adornatum 1505</name>
    <dbReference type="NCBI Taxonomy" id="697581"/>
    <lineage>
        <taxon>Archaea</taxon>
        <taxon>Thermoproteota</taxon>
        <taxon>Thermoprotei</taxon>
        <taxon>Thermofilales</taxon>
        <taxon>Thermofilaceae</taxon>
        <taxon>Thermofilum</taxon>
    </lineage>
</organism>
<gene>
    <name evidence="1" type="ORF">TCARB_0568</name>
</gene>
<reference evidence="2" key="1">
    <citation type="book" date="2010" name="EXTREMOPHILES" publisher="0:0-0">
        <title>Complete genome sequences of ten hyperthermophilic archaea reveal their metabolic capabilities and possible ecological roles.</title>
        <editorList>
            <person name="?"/>
        </editorList>
        <authorList>
            <person name="Ravin N.V."/>
            <person name="Mardanov A.V."/>
            <person name="Bonch-Osmolovskaya E.A."/>
            <person name="Skryabin K.G."/>
        </authorList>
    </citation>
    <scope>NUCLEOTIDE SEQUENCE [LARGE SCALE GENOMIC DNA]</scope>
    <source>
        <strain evidence="2">1505</strain>
    </source>
</reference>
<dbReference type="Proteomes" id="UP000266720">
    <property type="component" value="Chromosome"/>
</dbReference>
<sequence length="222" mass="25932">MPTVLLSPKLRLARLNLAEKLLDLSEEFRGVYLPYPKELEKSLNAYARGIIDWRSIVEEVKTLMPGFARGWLWVEEPLIRSLRLLGKDVRCYGDSSLDLVSRSGKYLSLLFRARVSKRIDLEEWRQLFRGEKVPLDENYVTVASRSVEGARNIDTWGLPYPPTEDMDQPTIEKISALIEYVFNYILPSKNLDDAYLRWLEEKKGVRKTELRRLLELVEKEDL</sequence>
<dbReference type="KEGG" id="tcb:TCARB_0568"/>
<dbReference type="STRING" id="697581.TCARB_0568"/>
<dbReference type="GeneID" id="16574131"/>
<protein>
    <submittedName>
        <fullName evidence="1">Uncharacterized protein</fullName>
    </submittedName>
</protein>
<accession>A0A3G1A4R7</accession>
<dbReference type="EMBL" id="CP007493">
    <property type="protein sequence ID" value="AJB41626.1"/>
    <property type="molecule type" value="Genomic_DNA"/>
</dbReference>
<evidence type="ECO:0000313" key="2">
    <source>
        <dbReference type="Proteomes" id="UP000266720"/>
    </source>
</evidence>
<name>A0A3G1A4R7_9CREN</name>
<evidence type="ECO:0000313" key="1">
    <source>
        <dbReference type="EMBL" id="AJB41626.1"/>
    </source>
</evidence>
<dbReference type="GeneID" id="25406019"/>
<dbReference type="AlphaFoldDB" id="A0A3G1A4R7"/>
<dbReference type="RefSeq" id="WP_052885556.1">
    <property type="nucleotide sequence ID" value="NZ_CP007493.1"/>
</dbReference>
<proteinExistence type="predicted"/>